<sequence length="533" mass="60220">MKTWLARLLGKGNAPVFPVTWERSRPSIYDWLAPYVDSGEVLPDNVQTLPDELPVKEGEIRWSAGALDGTMGHHLGSSDDASSAETIVKALEAVLARPEHENMARLYHLLQGDSPLDYIDALLKMIAENQRVPADALCRLVEWLAMKSPDRNIVKFAMALLAFFPTQNSVQILKVLGAHDELTLYAIVALGAILDGDEYERESLALAKRVDGWGRVQLIERLPDTVTKATRDWLLREGYANAVMYEYTAWHCATKGLLVEALKQENDPPLLLGAGEILQALINGGPAQDMQDYPDGAQACQRYLEQMQASFQHDIRHYLTISDICRFASEQQSEEGSWEPALCNELIERATRLMDRPEWESIIADCLEGEDKYHFNLALSASRLRHRDPWAFIYARQRDNPQDDNWYQLMQTDNPDYVANVVTLAEQQLDLHSIASGPANCMGMGLEYRQHNALDFVLQDLKRFPGMGWALVEIGLQSPVIRNRHMAINVLEVWPTWDDAIAQRIVECLRQEPNEQVRERLSAIASAFEAMKG</sequence>
<dbReference type="SUPFAM" id="SSF48371">
    <property type="entry name" value="ARM repeat"/>
    <property type="match status" value="1"/>
</dbReference>
<reference evidence="1" key="2">
    <citation type="submission" date="2012-03" db="EMBL/GenBank/DDBJ databases">
        <authorList>
            <person name="Koskinen P."/>
            <person name="Laine P."/>
            <person name="Niemi O."/>
            <person name="Nykyri J."/>
            <person name="Harjunpaa H."/>
            <person name="Auvinen P."/>
            <person name="Paulin L."/>
            <person name="Pirhonen M."/>
            <person name="Palva T."/>
            <person name="Holm L."/>
        </authorList>
    </citation>
    <scope>NUCLEOTIDE SEQUENCE</scope>
    <source>
        <strain evidence="1">SCC3193</strain>
    </source>
</reference>
<evidence type="ECO:0000313" key="2">
    <source>
        <dbReference type="EMBL" id="MBI0556614.1"/>
    </source>
</evidence>
<dbReference type="Proteomes" id="UP001194579">
    <property type="component" value="Unassembled WGS sequence"/>
</dbReference>
<proteinExistence type="predicted"/>
<dbReference type="InterPro" id="IPR016024">
    <property type="entry name" value="ARM-type_fold"/>
</dbReference>
<dbReference type="AlphaFoldDB" id="A0A0H3HXM8"/>
<dbReference type="eggNOG" id="ENOG502Z968">
    <property type="taxonomic scope" value="Bacteria"/>
</dbReference>
<dbReference type="PATRIC" id="fig|1166016.3.peg.518"/>
<dbReference type="STRING" id="1905730.W5S_0515"/>
<evidence type="ECO:0000313" key="3">
    <source>
        <dbReference type="Proteomes" id="UP000008044"/>
    </source>
</evidence>
<protein>
    <submittedName>
        <fullName evidence="1">Limonene hydroxylase CD6-2</fullName>
    </submittedName>
</protein>
<gene>
    <name evidence="1" type="ordered locus">W5S_0515</name>
    <name evidence="2" type="ORF">F6Q06_19290</name>
</gene>
<dbReference type="EMBL" id="CP003415">
    <property type="protein sequence ID" value="AFI88641.1"/>
    <property type="molecule type" value="Genomic_DNA"/>
</dbReference>
<name>A0A0H3HXM8_PECPM</name>
<dbReference type="Proteomes" id="UP000008044">
    <property type="component" value="Chromosome"/>
</dbReference>
<keyword evidence="4" id="KW-1185">Reference proteome</keyword>
<reference evidence="1 3" key="1">
    <citation type="journal article" date="2012" name="J. Bacteriol.">
        <title>Genome sequence of Pectobacterium sp. strain SCC3193.</title>
        <authorList>
            <person name="Koskinen J.P."/>
            <person name="Laine P."/>
            <person name="Niemi O."/>
            <person name="Nykyri J."/>
            <person name="Harjunpaa H."/>
            <person name="Auvinen P."/>
            <person name="Paulin L."/>
            <person name="Pirhonen M."/>
            <person name="Palva T."/>
            <person name="Holm L."/>
        </authorList>
    </citation>
    <scope>NUCLEOTIDE SEQUENCE [LARGE SCALE GENOMIC DNA]</scope>
    <source>
        <strain evidence="1 3">SCC3193</strain>
    </source>
</reference>
<evidence type="ECO:0000313" key="1">
    <source>
        <dbReference type="EMBL" id="AFI88641.1"/>
    </source>
</evidence>
<accession>A0A0H3HXM8</accession>
<organism evidence="1 3">
    <name type="scientific">Pectobacterium parmentieri</name>
    <dbReference type="NCBI Taxonomy" id="1905730"/>
    <lineage>
        <taxon>Bacteria</taxon>
        <taxon>Pseudomonadati</taxon>
        <taxon>Pseudomonadota</taxon>
        <taxon>Gammaproteobacteria</taxon>
        <taxon>Enterobacterales</taxon>
        <taxon>Pectobacteriaceae</taxon>
        <taxon>Pectobacterium</taxon>
    </lineage>
</organism>
<dbReference type="EMBL" id="WABS01000049">
    <property type="protein sequence ID" value="MBI0556614.1"/>
    <property type="molecule type" value="Genomic_DNA"/>
</dbReference>
<dbReference type="RefSeq" id="WP_014698645.1">
    <property type="nucleotide sequence ID" value="NC_017845.1"/>
</dbReference>
<evidence type="ECO:0000313" key="4">
    <source>
        <dbReference type="Proteomes" id="UP001194579"/>
    </source>
</evidence>
<reference evidence="4" key="3">
    <citation type="submission" date="2023-07" db="EMBL/GenBank/DDBJ databases">
        <title>Identification of Pectobacterium versatile causing blackleg of potato from New York State with a whole genome sequencing approach.</title>
        <authorList>
            <person name="Ma X."/>
            <person name="Swingle B."/>
        </authorList>
    </citation>
    <scope>NUCLEOTIDE SEQUENCE [LARGE SCALE GENOMIC DNA]</scope>
    <source>
        <strain evidence="4">NY1588A</strain>
    </source>
</reference>
<dbReference type="KEGG" id="pec:W5S_0515"/>
<dbReference type="HOGENOM" id="CLU_038544_0_0_6"/>
<reference evidence="2" key="4">
    <citation type="submission" date="2024-05" db="EMBL/GenBank/DDBJ databases">
        <title>Identification of Pectobacterium versatile causing blackleg of potato from New York State with a whole genome sequencing approach.</title>
        <authorList>
            <person name="Ma X."/>
            <person name="Swingle B."/>
        </authorList>
    </citation>
    <scope>NUCLEOTIDE SEQUENCE</scope>
    <source>
        <strain evidence="2">NY1588A</strain>
    </source>
</reference>